<comment type="caution">
    <text evidence="1">The sequence shown here is derived from an EMBL/GenBank/DDBJ whole genome shotgun (WGS) entry which is preliminary data.</text>
</comment>
<protein>
    <submittedName>
        <fullName evidence="1">Uncharacterized protein</fullName>
    </submittedName>
</protein>
<reference evidence="1" key="1">
    <citation type="submission" date="2020-05" db="EMBL/GenBank/DDBJ databases">
        <title>Phylogenomic resolution of chytrid fungi.</title>
        <authorList>
            <person name="Stajich J.E."/>
            <person name="Amses K."/>
            <person name="Simmons R."/>
            <person name="Seto K."/>
            <person name="Myers J."/>
            <person name="Bonds A."/>
            <person name="Quandt C.A."/>
            <person name="Barry K."/>
            <person name="Liu P."/>
            <person name="Grigoriev I."/>
            <person name="Longcore J.E."/>
            <person name="James T.Y."/>
        </authorList>
    </citation>
    <scope>NUCLEOTIDE SEQUENCE</scope>
    <source>
        <strain evidence="1">JEL0379</strain>
    </source>
</reference>
<gene>
    <name evidence="1" type="ORF">HDU87_001239</name>
</gene>
<organism evidence="1 2">
    <name type="scientific">Geranomyces variabilis</name>
    <dbReference type="NCBI Taxonomy" id="109894"/>
    <lineage>
        <taxon>Eukaryota</taxon>
        <taxon>Fungi</taxon>
        <taxon>Fungi incertae sedis</taxon>
        <taxon>Chytridiomycota</taxon>
        <taxon>Chytridiomycota incertae sedis</taxon>
        <taxon>Chytridiomycetes</taxon>
        <taxon>Spizellomycetales</taxon>
        <taxon>Powellomycetaceae</taxon>
        <taxon>Geranomyces</taxon>
    </lineage>
</organism>
<dbReference type="PANTHER" id="PTHR16897">
    <property type="entry name" value="OS10G0105400 PROTEIN"/>
    <property type="match status" value="1"/>
</dbReference>
<evidence type="ECO:0000313" key="2">
    <source>
        <dbReference type="Proteomes" id="UP001212152"/>
    </source>
</evidence>
<evidence type="ECO:0000313" key="1">
    <source>
        <dbReference type="EMBL" id="KAJ3168098.1"/>
    </source>
</evidence>
<dbReference type="PANTHER" id="PTHR16897:SF2">
    <property type="entry name" value="OS03G0226600 PROTEIN"/>
    <property type="match status" value="1"/>
</dbReference>
<keyword evidence="2" id="KW-1185">Reference proteome</keyword>
<dbReference type="Proteomes" id="UP001212152">
    <property type="component" value="Unassembled WGS sequence"/>
</dbReference>
<dbReference type="EMBL" id="JADGJQ010000126">
    <property type="protein sequence ID" value="KAJ3168098.1"/>
    <property type="molecule type" value="Genomic_DNA"/>
</dbReference>
<name>A0AAD5TBL0_9FUNG</name>
<accession>A0AAD5TBL0</accession>
<sequence length="1231" mass="131877">MERRFDQTEVTKTAFSVEQSFRSSTGLAGVLYSWGLGTTSYTADILPFTSAGLLQPTLDQIGLIYWSGTRLDEGLMYFVHVQAILAGAELEELQIVNSTSPGFQVFSKPPTVSQESPETKMTYVRAANSVQFNCTAHADNGGLDTIDQRASLWANATDLLAVHQSFARTTQKTVTASLRLDAVTDGVSIATSCNATASSVGIASPVYDSFMISDGSPPIGVANLTCYPAWIAQNGHGARCTWDDSRDDESGIAPSAVSVGTSDGGAEIALNTQPLGNEYALDASLLTPTTKKLFLSVIATNAVGLQVVTTTSVSVDWTVPAQGQGRVRVLEPIGNLRLVSKDPATANLSTTTAKTATCLAATNAVRAAWDDAFIATPAGITGYDIAVSASFINAAGDAEERTLAPWAPVGMATSHTVVLNASLVTNTSVFVLVRAWTGAGLNSVRRSSPVGVVTGYRLSGGLSGPQGLSVAQQLHPNAKSQAYAVQSHYWRAFWAFASVCPITVFKWRVIDVTDLVNSTVYGPAFTHLNSGLARNLDLVPNRTYATEVIAYNGLGISSSPMTSIGTTIVWTPAAARRVFDGPVPGVQTDVFVNLTYADASWESFSTPTCLAQGYQWAVGNSTASYTDQTSVLPFMDVKTGTTASFLLNRPLQRNKQYFTTVRATSCTGEILYGFSRGFQISRRPPPRVGPVWLLGTRGTASGVKSQSSSSAVRFAWSGFGSAWSKLHFEVALGTSSNSSNDLVQDFTLVDLHDTDDEAVYTFMNLNLNVSSDNTRSQYYAHVRVTDAAFQVAVNTTEPFIVDQTPPSVKWVRLQNEAVNDTTWLNNTKRVTFSVDGVCDSESDIADISYKVLLAPKERPVDPNSTWKSLGNVSVSLMNGTTGNVDAYADMIPSVPYYLLVKVTNGASLGTIRSSRQFAVDVQPPVAGTLVVGPDFSTNLRYVTNTSQLDVLYAEGFNQSDLDCSSLTQNLAGNNTMLTAPPDSAWNIPSSGCAVAGANGFTLSLTSANSSCEIGGAFFAAGTAFSASLRPSAAANSFTSFAVTDSSAPIDDQIYTSDRIITNTAFWFSAIGFQISGGATPTVTIWRLDRGDKARRTFGMFLADSSVLQRILTFTIAIRESDVFLAITDPSNARLIAHQTLSRMNGNNFWVDQTPRVSPRIRLWAPGNLAAQPFILVTNITYPLPSQQPCSFHRVWGSLVSGFDKAEIGLGSQKGRVDIRDYVHLQTWFQAN</sequence>
<dbReference type="AlphaFoldDB" id="A0AAD5TBL0"/>
<proteinExistence type="predicted"/>